<keyword evidence="3" id="KW-1185">Reference proteome</keyword>
<accession>A0A835PNV6</accession>
<reference evidence="2 3" key="1">
    <citation type="journal article" date="2020" name="Nat. Food">
        <title>A phased Vanilla planifolia genome enables genetic improvement of flavour and production.</title>
        <authorList>
            <person name="Hasing T."/>
            <person name="Tang H."/>
            <person name="Brym M."/>
            <person name="Khazi F."/>
            <person name="Huang T."/>
            <person name="Chambers A.H."/>
        </authorList>
    </citation>
    <scope>NUCLEOTIDE SEQUENCE [LARGE SCALE GENOMIC DNA]</scope>
    <source>
        <tissue evidence="2">Leaf</tissue>
    </source>
</reference>
<feature type="compositionally biased region" description="Acidic residues" evidence="1">
    <location>
        <begin position="1"/>
        <end position="11"/>
    </location>
</feature>
<dbReference type="EMBL" id="JADCNL010000012">
    <property type="protein sequence ID" value="KAG0457461.1"/>
    <property type="molecule type" value="Genomic_DNA"/>
</dbReference>
<dbReference type="Proteomes" id="UP000636800">
    <property type="component" value="Chromosome 12"/>
</dbReference>
<comment type="caution">
    <text evidence="2">The sequence shown here is derived from an EMBL/GenBank/DDBJ whole genome shotgun (WGS) entry which is preliminary data.</text>
</comment>
<feature type="compositionally biased region" description="Basic residues" evidence="1">
    <location>
        <begin position="97"/>
        <end position="107"/>
    </location>
</feature>
<dbReference type="AlphaFoldDB" id="A0A835PNV6"/>
<evidence type="ECO:0000313" key="3">
    <source>
        <dbReference type="Proteomes" id="UP000636800"/>
    </source>
</evidence>
<sequence length="107" mass="11777">MSEASMDEEEHSDQADAGCSFRSGGKCSKDWQGYQGTSSPEYQPRPAAPRSTGKPELMKRTEGGSALATSHEVEYIRSLVRPNHWPGTASRKLAQPRLKRTSHLICS</sequence>
<protein>
    <submittedName>
        <fullName evidence="2">Uncharacterized protein</fullName>
    </submittedName>
</protein>
<organism evidence="2 3">
    <name type="scientific">Vanilla planifolia</name>
    <name type="common">Vanilla</name>
    <dbReference type="NCBI Taxonomy" id="51239"/>
    <lineage>
        <taxon>Eukaryota</taxon>
        <taxon>Viridiplantae</taxon>
        <taxon>Streptophyta</taxon>
        <taxon>Embryophyta</taxon>
        <taxon>Tracheophyta</taxon>
        <taxon>Spermatophyta</taxon>
        <taxon>Magnoliopsida</taxon>
        <taxon>Liliopsida</taxon>
        <taxon>Asparagales</taxon>
        <taxon>Orchidaceae</taxon>
        <taxon>Vanilloideae</taxon>
        <taxon>Vanilleae</taxon>
        <taxon>Vanilla</taxon>
    </lineage>
</organism>
<feature type="region of interest" description="Disordered" evidence="1">
    <location>
        <begin position="84"/>
        <end position="107"/>
    </location>
</feature>
<proteinExistence type="predicted"/>
<evidence type="ECO:0000256" key="1">
    <source>
        <dbReference type="SAM" id="MobiDB-lite"/>
    </source>
</evidence>
<name>A0A835PNV6_VANPL</name>
<evidence type="ECO:0000313" key="2">
    <source>
        <dbReference type="EMBL" id="KAG0457461.1"/>
    </source>
</evidence>
<feature type="region of interest" description="Disordered" evidence="1">
    <location>
        <begin position="1"/>
        <end position="69"/>
    </location>
</feature>
<gene>
    <name evidence="2" type="ORF">HPP92_022618</name>
</gene>